<name>A0A0G0FKA1_9BACT</name>
<evidence type="ECO:0000256" key="5">
    <source>
        <dbReference type="ARBA" id="ARBA00023136"/>
    </source>
</evidence>
<dbReference type="GO" id="GO:0005886">
    <property type="term" value="C:plasma membrane"/>
    <property type="evidence" value="ECO:0007669"/>
    <property type="project" value="UniProtKB-SubCell"/>
</dbReference>
<evidence type="ECO:0000256" key="6">
    <source>
        <dbReference type="SAM" id="Phobius"/>
    </source>
</evidence>
<keyword evidence="3 6" id="KW-0812">Transmembrane</keyword>
<feature type="transmembrane region" description="Helical" evidence="6">
    <location>
        <begin position="41"/>
        <end position="62"/>
    </location>
</feature>
<dbReference type="Proteomes" id="UP000034316">
    <property type="component" value="Unassembled WGS sequence"/>
</dbReference>
<evidence type="ECO:0000313" key="7">
    <source>
        <dbReference type="EMBL" id="KKP87910.1"/>
    </source>
</evidence>
<evidence type="ECO:0000313" key="8">
    <source>
        <dbReference type="Proteomes" id="UP000034316"/>
    </source>
</evidence>
<proteinExistence type="predicted"/>
<feature type="transmembrane region" description="Helical" evidence="6">
    <location>
        <begin position="233"/>
        <end position="255"/>
    </location>
</feature>
<gene>
    <name evidence="7" type="ORF">UR93_C0028G0007</name>
</gene>
<evidence type="ECO:0000256" key="2">
    <source>
        <dbReference type="ARBA" id="ARBA00022475"/>
    </source>
</evidence>
<organism evidence="7 8">
    <name type="scientific">Berkelbacteria bacterium GW2011_GWA2_35_9</name>
    <dbReference type="NCBI Taxonomy" id="1618333"/>
    <lineage>
        <taxon>Bacteria</taxon>
        <taxon>Candidatus Berkelbacteria</taxon>
    </lineage>
</organism>
<dbReference type="PANTHER" id="PTHR39087:SF2">
    <property type="entry name" value="UPF0104 MEMBRANE PROTEIN MJ1595"/>
    <property type="match status" value="1"/>
</dbReference>
<feature type="transmembrane region" description="Helical" evidence="6">
    <location>
        <begin position="82"/>
        <end position="103"/>
    </location>
</feature>
<feature type="transmembrane region" description="Helical" evidence="6">
    <location>
        <begin position="156"/>
        <end position="176"/>
    </location>
</feature>
<comment type="subcellular location">
    <subcellularLocation>
        <location evidence="1">Cell membrane</location>
        <topology evidence="1">Multi-pass membrane protein</topology>
    </subcellularLocation>
</comment>
<evidence type="ECO:0000256" key="4">
    <source>
        <dbReference type="ARBA" id="ARBA00022989"/>
    </source>
</evidence>
<keyword evidence="2" id="KW-1003">Cell membrane</keyword>
<dbReference type="Pfam" id="PF03706">
    <property type="entry name" value="LPG_synthase_TM"/>
    <property type="match status" value="1"/>
</dbReference>
<accession>A0A0G0FKA1</accession>
<dbReference type="STRING" id="1618333.UR93_C0028G0007"/>
<dbReference type="NCBIfam" id="TIGR00374">
    <property type="entry name" value="flippase-like domain"/>
    <property type="match status" value="1"/>
</dbReference>
<dbReference type="PANTHER" id="PTHR39087">
    <property type="entry name" value="UPF0104 MEMBRANE PROTEIN MJ1595"/>
    <property type="match status" value="1"/>
</dbReference>
<dbReference type="AlphaFoldDB" id="A0A0G0FKA1"/>
<keyword evidence="5 6" id="KW-0472">Membrane</keyword>
<comment type="caution">
    <text evidence="7">The sequence shown here is derived from an EMBL/GenBank/DDBJ whole genome shotgun (WGS) entry which is preliminary data.</text>
</comment>
<feature type="transmembrane region" description="Helical" evidence="6">
    <location>
        <begin position="115"/>
        <end position="144"/>
    </location>
</feature>
<keyword evidence="4 6" id="KW-1133">Transmembrane helix</keyword>
<reference evidence="7 8" key="1">
    <citation type="journal article" date="2015" name="Nature">
        <title>rRNA introns, odd ribosomes, and small enigmatic genomes across a large radiation of phyla.</title>
        <authorList>
            <person name="Brown C.T."/>
            <person name="Hug L.A."/>
            <person name="Thomas B.C."/>
            <person name="Sharon I."/>
            <person name="Castelle C.J."/>
            <person name="Singh A."/>
            <person name="Wilkins M.J."/>
            <person name="Williams K.H."/>
            <person name="Banfield J.F."/>
        </authorList>
    </citation>
    <scope>NUCLEOTIDE SEQUENCE [LARGE SCALE GENOMIC DNA]</scope>
</reference>
<protein>
    <submittedName>
        <fullName evidence="7">Putative membrane protein</fullName>
    </submittedName>
</protein>
<feature type="transmembrane region" description="Helical" evidence="6">
    <location>
        <begin position="6"/>
        <end position="21"/>
    </location>
</feature>
<evidence type="ECO:0000256" key="1">
    <source>
        <dbReference type="ARBA" id="ARBA00004651"/>
    </source>
</evidence>
<evidence type="ECO:0000256" key="3">
    <source>
        <dbReference type="ARBA" id="ARBA00022692"/>
    </source>
</evidence>
<dbReference type="EMBL" id="LBRB01000028">
    <property type="protein sequence ID" value="KKP87910.1"/>
    <property type="molecule type" value="Genomic_DNA"/>
</dbReference>
<feature type="transmembrane region" description="Helical" evidence="6">
    <location>
        <begin position="319"/>
        <end position="336"/>
    </location>
</feature>
<dbReference type="InterPro" id="IPR022791">
    <property type="entry name" value="L-PG_synthase/AglD"/>
</dbReference>
<feature type="transmembrane region" description="Helical" evidence="6">
    <location>
        <begin position="261"/>
        <end position="282"/>
    </location>
</feature>
<sequence length="353" mass="40424">MKSFLKRSFVFLVAIGLLIYFSKKYLTDLNRSLFLIKSMKWYFLAIALFLQYYYFLLYSRLYQKSFELNKIVFSVKETFVKLLSANFINLTTPIGSFAGYSIFYQKANRDEKSMFGATIGIILSIAVDFLALFLILSLTILTLYLTKNLSQYELSAYGIFSAVLLVLFFFLTVASLNPKLSQLIFKFVQKLLNKFFKTFRNKNLVAHDWHEEKHDQLADVSEKISSKGNLWQLFKISLSMHLISIASLIVIFISFKNNFNILNMIVPIFAGYSIGYLFRIISPTPQGIGVVEGIMPYVFNSLGIDLALATIVTLIYRGISIWLPALIGFVTFNLITKKEKGEENGETTTGFEH</sequence>